<accession>A0A7X2TA19</accession>
<sequence length="147" mass="16457">MSNAIRPTTLDHVKVYGKIYAAAFSGEPWNDPWQASDAVVHVTELLESKQAYGLEYVVDGQVAGFIIGTSMLFHYGRTFEINDLAVDPAYQRQGIGRKLLEHCLSDIKAQGMVGVHLITAGEGRLPAFYEQYGFKKEQRVMLMGREM</sequence>
<gene>
    <name evidence="2" type="ORF">FYJ52_06750</name>
</gene>
<evidence type="ECO:0000313" key="2">
    <source>
        <dbReference type="EMBL" id="MSS20094.1"/>
    </source>
</evidence>
<protein>
    <submittedName>
        <fullName evidence="2">GNAT family N-acetyltransferase</fullName>
    </submittedName>
</protein>
<dbReference type="InterPro" id="IPR050276">
    <property type="entry name" value="MshD_Acetyltransferase"/>
</dbReference>
<dbReference type="RefSeq" id="WP_154576478.1">
    <property type="nucleotide sequence ID" value="NZ_VUMO01000008.1"/>
</dbReference>
<name>A0A7X2TA19_9FIRM</name>
<reference evidence="2 3" key="1">
    <citation type="submission" date="2019-08" db="EMBL/GenBank/DDBJ databases">
        <title>In-depth cultivation of the pig gut microbiome towards novel bacterial diversity and tailored functional studies.</title>
        <authorList>
            <person name="Wylensek D."/>
            <person name="Hitch T.C.A."/>
            <person name="Clavel T."/>
        </authorList>
    </citation>
    <scope>NUCLEOTIDE SEQUENCE [LARGE SCALE GENOMIC DNA]</scope>
    <source>
        <strain evidence="2 3">RF-744-FAT-4</strain>
    </source>
</reference>
<dbReference type="PANTHER" id="PTHR43617:SF38">
    <property type="entry name" value="N-ACETYLTRANSFERASE DOMAIN-CONTAINING PROTEIN"/>
    <property type="match status" value="1"/>
</dbReference>
<dbReference type="CDD" id="cd04301">
    <property type="entry name" value="NAT_SF"/>
    <property type="match status" value="1"/>
</dbReference>
<dbReference type="PROSITE" id="PS51186">
    <property type="entry name" value="GNAT"/>
    <property type="match status" value="1"/>
</dbReference>
<dbReference type="EMBL" id="VUMO01000008">
    <property type="protein sequence ID" value="MSS20094.1"/>
    <property type="molecule type" value="Genomic_DNA"/>
</dbReference>
<comment type="caution">
    <text evidence="2">The sequence shown here is derived from an EMBL/GenBank/DDBJ whole genome shotgun (WGS) entry which is preliminary data.</text>
</comment>
<keyword evidence="3" id="KW-1185">Reference proteome</keyword>
<dbReference type="PANTHER" id="PTHR43617">
    <property type="entry name" value="L-AMINO ACID N-ACETYLTRANSFERASE"/>
    <property type="match status" value="1"/>
</dbReference>
<proteinExistence type="predicted"/>
<dbReference type="Pfam" id="PF13508">
    <property type="entry name" value="Acetyltransf_7"/>
    <property type="match status" value="1"/>
</dbReference>
<organism evidence="2 3">
    <name type="scientific">Pseudoramibacter porci</name>
    <dbReference type="NCBI Taxonomy" id="2606631"/>
    <lineage>
        <taxon>Bacteria</taxon>
        <taxon>Bacillati</taxon>
        <taxon>Bacillota</taxon>
        <taxon>Clostridia</taxon>
        <taxon>Eubacteriales</taxon>
        <taxon>Eubacteriaceae</taxon>
        <taxon>Pseudoramibacter</taxon>
    </lineage>
</organism>
<dbReference type="Proteomes" id="UP000461754">
    <property type="component" value="Unassembled WGS sequence"/>
</dbReference>
<dbReference type="AlphaFoldDB" id="A0A7X2TA19"/>
<dbReference type="InterPro" id="IPR000182">
    <property type="entry name" value="GNAT_dom"/>
</dbReference>
<keyword evidence="2" id="KW-0808">Transferase</keyword>
<evidence type="ECO:0000313" key="3">
    <source>
        <dbReference type="Proteomes" id="UP000461754"/>
    </source>
</evidence>
<feature type="domain" description="N-acetyltransferase" evidence="1">
    <location>
        <begin position="3"/>
        <end position="147"/>
    </location>
</feature>
<evidence type="ECO:0000259" key="1">
    <source>
        <dbReference type="PROSITE" id="PS51186"/>
    </source>
</evidence>
<dbReference type="InterPro" id="IPR016181">
    <property type="entry name" value="Acyl_CoA_acyltransferase"/>
</dbReference>
<dbReference type="GO" id="GO:0016747">
    <property type="term" value="F:acyltransferase activity, transferring groups other than amino-acyl groups"/>
    <property type="evidence" value="ECO:0007669"/>
    <property type="project" value="InterPro"/>
</dbReference>
<dbReference type="SUPFAM" id="SSF55729">
    <property type="entry name" value="Acyl-CoA N-acyltransferases (Nat)"/>
    <property type="match status" value="1"/>
</dbReference>
<dbReference type="Gene3D" id="3.40.630.30">
    <property type="match status" value="1"/>
</dbReference>